<dbReference type="SUPFAM" id="SSF55811">
    <property type="entry name" value="Nudix"/>
    <property type="match status" value="1"/>
</dbReference>
<dbReference type="RefSeq" id="WP_335963020.1">
    <property type="nucleotide sequence ID" value="NZ_JAXBLX010000039.1"/>
</dbReference>
<keyword evidence="6" id="KW-0227">DNA damage</keyword>
<dbReference type="EC" id="3.6.1.55" evidence="11"/>
<dbReference type="InterPro" id="IPR015797">
    <property type="entry name" value="NUDIX_hydrolase-like_dom_sf"/>
</dbReference>
<keyword evidence="7 13" id="KW-0378">Hydrolase</keyword>
<evidence type="ECO:0000313" key="13">
    <source>
        <dbReference type="EMBL" id="MFC0469281.1"/>
    </source>
</evidence>
<reference evidence="13 14" key="1">
    <citation type="submission" date="2024-09" db="EMBL/GenBank/DDBJ databases">
        <authorList>
            <person name="Sun Q."/>
            <person name="Mori K."/>
        </authorList>
    </citation>
    <scope>NUCLEOTIDE SEQUENCE [LARGE SCALE GENOMIC DNA]</scope>
    <source>
        <strain evidence="13 14">NCAIM B.02610</strain>
    </source>
</reference>
<evidence type="ECO:0000259" key="12">
    <source>
        <dbReference type="PROSITE" id="PS51462"/>
    </source>
</evidence>
<evidence type="ECO:0000256" key="2">
    <source>
        <dbReference type="ARBA" id="ARBA00005582"/>
    </source>
</evidence>
<keyword evidence="4" id="KW-0235">DNA replication</keyword>
<evidence type="ECO:0000256" key="7">
    <source>
        <dbReference type="ARBA" id="ARBA00022801"/>
    </source>
</evidence>
<keyword evidence="3" id="KW-0515">Mutator protein</keyword>
<dbReference type="Gene3D" id="3.90.79.10">
    <property type="entry name" value="Nucleoside Triphosphate Pyrophosphohydrolase"/>
    <property type="match status" value="1"/>
</dbReference>
<keyword evidence="5" id="KW-0479">Metal-binding</keyword>
<accession>A0ABV6K7J4</accession>
<evidence type="ECO:0000256" key="9">
    <source>
        <dbReference type="ARBA" id="ARBA00023204"/>
    </source>
</evidence>
<dbReference type="PANTHER" id="PTHR47707:SF1">
    <property type="entry name" value="NUDIX HYDROLASE FAMILY PROTEIN"/>
    <property type="match status" value="1"/>
</dbReference>
<name>A0ABV6K7J4_9BACI</name>
<dbReference type="CDD" id="cd03425">
    <property type="entry name" value="NUDIX_MutT_NudA_like"/>
    <property type="match status" value="1"/>
</dbReference>
<dbReference type="EMBL" id="JBHLUX010000004">
    <property type="protein sequence ID" value="MFC0469281.1"/>
    <property type="molecule type" value="Genomic_DNA"/>
</dbReference>
<sequence length="131" mass="15002">MKKAVKVVAAIIENNQDEILCALRSPDMSIPNMWEFPGGKVEKDEDIYTAIKREINEELQCQIETLDFFNDHTHEYENFTINLIAVKAKIIEGSPIPSEHSKLIWLKRENLNSLKWAPADIPAVELLIAEQ</sequence>
<evidence type="ECO:0000256" key="8">
    <source>
        <dbReference type="ARBA" id="ARBA00022842"/>
    </source>
</evidence>
<keyword evidence="14" id="KW-1185">Reference proteome</keyword>
<comment type="similarity">
    <text evidence="2">Belongs to the Nudix hydrolase family.</text>
</comment>
<evidence type="ECO:0000313" key="14">
    <source>
        <dbReference type="Proteomes" id="UP001589838"/>
    </source>
</evidence>
<protein>
    <recommendedName>
        <fullName evidence="11">8-oxo-dGTP diphosphatase</fullName>
        <ecNumber evidence="11">3.6.1.55</ecNumber>
    </recommendedName>
</protein>
<evidence type="ECO:0000256" key="6">
    <source>
        <dbReference type="ARBA" id="ARBA00022763"/>
    </source>
</evidence>
<evidence type="ECO:0000256" key="3">
    <source>
        <dbReference type="ARBA" id="ARBA00022457"/>
    </source>
</evidence>
<dbReference type="InterPro" id="IPR000086">
    <property type="entry name" value="NUDIX_hydrolase_dom"/>
</dbReference>
<evidence type="ECO:0000256" key="11">
    <source>
        <dbReference type="ARBA" id="ARBA00038905"/>
    </source>
</evidence>
<comment type="catalytic activity">
    <reaction evidence="10">
        <text>8-oxo-dGTP + H2O = 8-oxo-dGMP + diphosphate + H(+)</text>
        <dbReference type="Rhea" id="RHEA:31575"/>
        <dbReference type="ChEBI" id="CHEBI:15377"/>
        <dbReference type="ChEBI" id="CHEBI:15378"/>
        <dbReference type="ChEBI" id="CHEBI:33019"/>
        <dbReference type="ChEBI" id="CHEBI:63224"/>
        <dbReference type="ChEBI" id="CHEBI:77896"/>
        <dbReference type="EC" id="3.6.1.55"/>
    </reaction>
</comment>
<evidence type="ECO:0000256" key="5">
    <source>
        <dbReference type="ARBA" id="ARBA00022723"/>
    </source>
</evidence>
<comment type="caution">
    <text evidence="13">The sequence shown here is derived from an EMBL/GenBank/DDBJ whole genome shotgun (WGS) entry which is preliminary data.</text>
</comment>
<dbReference type="Proteomes" id="UP001589838">
    <property type="component" value="Unassembled WGS sequence"/>
</dbReference>
<comment type="cofactor">
    <cofactor evidence="1">
        <name>Mg(2+)</name>
        <dbReference type="ChEBI" id="CHEBI:18420"/>
    </cofactor>
</comment>
<dbReference type="InterPro" id="IPR047127">
    <property type="entry name" value="MutT-like"/>
</dbReference>
<evidence type="ECO:0000256" key="10">
    <source>
        <dbReference type="ARBA" id="ARBA00035861"/>
    </source>
</evidence>
<organism evidence="13 14">
    <name type="scientific">Halalkalibacter kiskunsagensis</name>
    <dbReference type="NCBI Taxonomy" id="1548599"/>
    <lineage>
        <taxon>Bacteria</taxon>
        <taxon>Bacillati</taxon>
        <taxon>Bacillota</taxon>
        <taxon>Bacilli</taxon>
        <taxon>Bacillales</taxon>
        <taxon>Bacillaceae</taxon>
        <taxon>Halalkalibacter</taxon>
    </lineage>
</organism>
<dbReference type="Pfam" id="PF00293">
    <property type="entry name" value="NUDIX"/>
    <property type="match status" value="1"/>
</dbReference>
<keyword evidence="8" id="KW-0460">Magnesium</keyword>
<keyword evidence="9" id="KW-0234">DNA repair</keyword>
<gene>
    <name evidence="13" type="ORF">ACFFHM_01685</name>
</gene>
<feature type="domain" description="Nudix hydrolase" evidence="12">
    <location>
        <begin position="3"/>
        <end position="128"/>
    </location>
</feature>
<proteinExistence type="inferred from homology"/>
<dbReference type="PROSITE" id="PS51462">
    <property type="entry name" value="NUDIX"/>
    <property type="match status" value="1"/>
</dbReference>
<dbReference type="GO" id="GO:0016787">
    <property type="term" value="F:hydrolase activity"/>
    <property type="evidence" value="ECO:0007669"/>
    <property type="project" value="UniProtKB-KW"/>
</dbReference>
<evidence type="ECO:0000256" key="1">
    <source>
        <dbReference type="ARBA" id="ARBA00001946"/>
    </source>
</evidence>
<evidence type="ECO:0000256" key="4">
    <source>
        <dbReference type="ARBA" id="ARBA00022705"/>
    </source>
</evidence>
<dbReference type="PANTHER" id="PTHR47707">
    <property type="entry name" value="8-OXO-DGTP DIPHOSPHATASE"/>
    <property type="match status" value="1"/>
</dbReference>